<dbReference type="PANTHER" id="PTHR21087">
    <property type="entry name" value="SHIKIMATE KINASE"/>
    <property type="match status" value="1"/>
</dbReference>
<dbReference type="PANTHER" id="PTHR21087:SF16">
    <property type="entry name" value="SHIKIMATE KINASE 1, CHLOROPLASTIC"/>
    <property type="match status" value="1"/>
</dbReference>
<protein>
    <recommendedName>
        <fullName evidence="8">Shikimate kinase</fullName>
    </recommendedName>
</protein>
<evidence type="ECO:0000256" key="5">
    <source>
        <dbReference type="ARBA" id="ARBA00022840"/>
    </source>
</evidence>
<dbReference type="InterPro" id="IPR031322">
    <property type="entry name" value="Shikimate/glucono_kinase"/>
</dbReference>
<dbReference type="InterPro" id="IPR023000">
    <property type="entry name" value="Shikimate_kinase_CS"/>
</dbReference>
<dbReference type="InterPro" id="IPR027417">
    <property type="entry name" value="P-loop_NTPase"/>
</dbReference>
<keyword evidence="5" id="KW-0067">ATP-binding</keyword>
<name>A0A7V1PTG1_CALAY</name>
<organism evidence="7">
    <name type="scientific">Caldithrix abyssi</name>
    <dbReference type="NCBI Taxonomy" id="187145"/>
    <lineage>
        <taxon>Bacteria</taxon>
        <taxon>Pseudomonadati</taxon>
        <taxon>Calditrichota</taxon>
        <taxon>Calditrichia</taxon>
        <taxon>Calditrichales</taxon>
        <taxon>Calditrichaceae</taxon>
        <taxon>Caldithrix</taxon>
    </lineage>
</organism>
<sequence>RAGCAIREIFDKEGESGFREMERRVIAETAAGETPLVIAAGGGALVDEGSLALARQRGVVVFIRSAPQAIVERVKKNDKRPLLHLPAGQDYEKRLLSHITQMLEQRMPLYLRSHFLIDRDGLEAEDVAGLIVAYLEKMS</sequence>
<accession>A0A7V1PTG1</accession>
<evidence type="ECO:0000256" key="3">
    <source>
        <dbReference type="ARBA" id="ARBA00022741"/>
    </source>
</evidence>
<dbReference type="GO" id="GO:0008652">
    <property type="term" value="P:amino acid biosynthetic process"/>
    <property type="evidence" value="ECO:0007669"/>
    <property type="project" value="UniProtKB-KW"/>
</dbReference>
<dbReference type="PROSITE" id="PS01128">
    <property type="entry name" value="SHIKIMATE_KINASE"/>
    <property type="match status" value="1"/>
</dbReference>
<evidence type="ECO:0000313" key="7">
    <source>
        <dbReference type="EMBL" id="HED09405.1"/>
    </source>
</evidence>
<dbReference type="SUPFAM" id="SSF52540">
    <property type="entry name" value="P-loop containing nucleoside triphosphate hydrolases"/>
    <property type="match status" value="1"/>
</dbReference>
<keyword evidence="1" id="KW-0028">Amino-acid biosynthesis</keyword>
<dbReference type="GO" id="GO:0009073">
    <property type="term" value="P:aromatic amino acid family biosynthetic process"/>
    <property type="evidence" value="ECO:0007669"/>
    <property type="project" value="UniProtKB-KW"/>
</dbReference>
<dbReference type="Proteomes" id="UP000886005">
    <property type="component" value="Unassembled WGS sequence"/>
</dbReference>
<keyword evidence="3" id="KW-0547">Nucleotide-binding</keyword>
<dbReference type="GO" id="GO:0004765">
    <property type="term" value="F:shikimate kinase activity"/>
    <property type="evidence" value="ECO:0007669"/>
    <property type="project" value="TreeGrafter"/>
</dbReference>
<dbReference type="GO" id="GO:0005829">
    <property type="term" value="C:cytosol"/>
    <property type="evidence" value="ECO:0007669"/>
    <property type="project" value="TreeGrafter"/>
</dbReference>
<keyword evidence="2" id="KW-0808">Transferase</keyword>
<keyword evidence="4" id="KW-0418">Kinase</keyword>
<evidence type="ECO:0000256" key="4">
    <source>
        <dbReference type="ARBA" id="ARBA00022777"/>
    </source>
</evidence>
<dbReference type="Pfam" id="PF01202">
    <property type="entry name" value="SKI"/>
    <property type="match status" value="1"/>
</dbReference>
<dbReference type="PRINTS" id="PR01100">
    <property type="entry name" value="SHIKIMTKNASE"/>
</dbReference>
<evidence type="ECO:0008006" key="8">
    <source>
        <dbReference type="Google" id="ProtNLM"/>
    </source>
</evidence>
<dbReference type="AlphaFoldDB" id="A0A7V1PTG1"/>
<evidence type="ECO:0000256" key="6">
    <source>
        <dbReference type="ARBA" id="ARBA00023141"/>
    </source>
</evidence>
<feature type="non-terminal residue" evidence="7">
    <location>
        <position position="1"/>
    </location>
</feature>
<comment type="caution">
    <text evidence="7">The sequence shown here is derived from an EMBL/GenBank/DDBJ whole genome shotgun (WGS) entry which is preliminary data.</text>
</comment>
<proteinExistence type="predicted"/>
<gene>
    <name evidence="7" type="ORF">ENJ10_01830</name>
</gene>
<dbReference type="EMBL" id="DRLD01000051">
    <property type="protein sequence ID" value="HED09405.1"/>
    <property type="molecule type" value="Genomic_DNA"/>
</dbReference>
<evidence type="ECO:0000256" key="2">
    <source>
        <dbReference type="ARBA" id="ARBA00022679"/>
    </source>
</evidence>
<dbReference type="Gene3D" id="3.40.50.300">
    <property type="entry name" value="P-loop containing nucleotide triphosphate hydrolases"/>
    <property type="match status" value="1"/>
</dbReference>
<reference evidence="7" key="1">
    <citation type="journal article" date="2020" name="mSystems">
        <title>Genome- and Community-Level Interaction Insights into Carbon Utilization and Element Cycling Functions of Hydrothermarchaeota in Hydrothermal Sediment.</title>
        <authorList>
            <person name="Zhou Z."/>
            <person name="Liu Y."/>
            <person name="Xu W."/>
            <person name="Pan J."/>
            <person name="Luo Z.H."/>
            <person name="Li M."/>
        </authorList>
    </citation>
    <scope>NUCLEOTIDE SEQUENCE [LARGE SCALE GENOMIC DNA]</scope>
    <source>
        <strain evidence="7">HyVt-456</strain>
    </source>
</reference>
<keyword evidence="6" id="KW-0057">Aromatic amino acid biosynthesis</keyword>
<evidence type="ECO:0000256" key="1">
    <source>
        <dbReference type="ARBA" id="ARBA00022605"/>
    </source>
</evidence>
<dbReference type="GO" id="GO:0005524">
    <property type="term" value="F:ATP binding"/>
    <property type="evidence" value="ECO:0007669"/>
    <property type="project" value="UniProtKB-KW"/>
</dbReference>